<evidence type="ECO:0000313" key="4">
    <source>
        <dbReference type="WBParaSite" id="MCU_008142-RA"/>
    </source>
</evidence>
<feature type="region of interest" description="Disordered" evidence="1">
    <location>
        <begin position="57"/>
        <end position="83"/>
    </location>
</feature>
<proteinExistence type="predicted"/>
<keyword evidence="3" id="KW-1185">Reference proteome</keyword>
<reference evidence="4" key="2">
    <citation type="submission" date="2019-11" db="UniProtKB">
        <authorList>
            <consortium name="WormBaseParasite"/>
        </authorList>
    </citation>
    <scope>IDENTIFICATION</scope>
</reference>
<dbReference type="EMBL" id="UXSR01005662">
    <property type="protein sequence ID" value="VDD83194.1"/>
    <property type="molecule type" value="Genomic_DNA"/>
</dbReference>
<accession>A0A0R3UN46</accession>
<organism evidence="2 3">
    <name type="scientific">Mesocestoides corti</name>
    <name type="common">Flatworm</name>
    <dbReference type="NCBI Taxonomy" id="53468"/>
    <lineage>
        <taxon>Eukaryota</taxon>
        <taxon>Metazoa</taxon>
        <taxon>Spiralia</taxon>
        <taxon>Lophotrochozoa</taxon>
        <taxon>Platyhelminthes</taxon>
        <taxon>Cestoda</taxon>
        <taxon>Eucestoda</taxon>
        <taxon>Cyclophyllidea</taxon>
        <taxon>Mesocestoididae</taxon>
        <taxon>Mesocestoides</taxon>
    </lineage>
</organism>
<dbReference type="Proteomes" id="UP000267029">
    <property type="component" value="Unassembled WGS sequence"/>
</dbReference>
<sequence>MYPEFEETSTSGSIDLASTCQLILFLSATVIEQIGLTALDPELIETIKKYYRILTRGQNTPNGAGNRKRVAQNSPSRDHQQHDCPEATAIGNGGACKLPKTTDVTLLPRDNSTPILDQLAANTDANSATAASVNGMNVVESLPKPRTPVGQVAHAWFLSQPDTHKQQLTASIKNSTAVLISCEQTVSVFCEVDTALDPEDGTIDMDVDGCSPTTLFVANSTSATVNHQHLHPTLLH</sequence>
<evidence type="ECO:0000256" key="1">
    <source>
        <dbReference type="SAM" id="MobiDB-lite"/>
    </source>
</evidence>
<dbReference type="AlphaFoldDB" id="A0A0R3UN46"/>
<dbReference type="WBParaSite" id="MCU_008142-RA">
    <property type="protein sequence ID" value="MCU_008142-RA"/>
    <property type="gene ID" value="MCU_008142"/>
</dbReference>
<protein>
    <submittedName>
        <fullName evidence="2 4">Uncharacterized protein</fullName>
    </submittedName>
</protein>
<gene>
    <name evidence="2" type="ORF">MCOS_LOCUS9197</name>
</gene>
<reference evidence="2 3" key="1">
    <citation type="submission" date="2018-10" db="EMBL/GenBank/DDBJ databases">
        <authorList>
            <consortium name="Pathogen Informatics"/>
        </authorList>
    </citation>
    <scope>NUCLEOTIDE SEQUENCE [LARGE SCALE GENOMIC DNA]</scope>
</reference>
<evidence type="ECO:0000313" key="3">
    <source>
        <dbReference type="Proteomes" id="UP000267029"/>
    </source>
</evidence>
<evidence type="ECO:0000313" key="2">
    <source>
        <dbReference type="EMBL" id="VDD83194.1"/>
    </source>
</evidence>
<name>A0A0R3UN46_MESCO</name>